<evidence type="ECO:0000259" key="4">
    <source>
        <dbReference type="Pfam" id="PF23360"/>
    </source>
</evidence>
<sequence>MMELNLTRLDYLQVGVTSPKTMKLLSSGGKRSAQKVAIADHDGVLTCFGMKKQTSQVVFKTLPGSPISKLQLGGLDGPSQEKVFVASGAEVRGYTKKGKHFLGFDTNLTESIQSMFVNGADLFLCGNYIYNHYRDCKDENYFLSGDKITDVLCLPTRKNTDALVPILACEDRVLRVLQESDLLYEVEVAGPPLVLALLGGNGGLSGEEVLYGTSDGKVGLIQLGRHSPNHKWEIANDKRNGGVLALETFDITADGVPDVLIGRDDGLVEVYGFDEMDEPVHRFKQALSESITSVCGGCVSSSGYDEIIAATYAGWVVGLTTEPQQKELGPTKPEAQEPISEEVQAKMDKLRLEIDTLQHKVVQEREKYQLTAHSVSALSAIPQFAINDKFALNRDDASYTLSIEVQIPIDNVLLQSDVPIDLLDVDKNSAVVSYSACDIENGNFLLATYRCQANTTRLELKIRSIEGQYGTLQAYITPRIQPKTCQVRQYSIKPLSLHQRTHVFDDSKPMNTLKLMGHFSFAEVHSWVCFCLPEVPDRTPAGEQVSFHFLSTFLDTQLDCQYKKGEAVFKSDNISTISILKDVLTKEATKRKINLNISYDLNEDSVVHTLNLIHPKLEYQLLLAKKVQLIEGLKELQMHESDIGFFAPEYQKILDDAENLQAEYKKQPCHLERLYGMITDLYIDKFKFKGMNVKSKVPILLEVLDNYDLQNLVEFFEGS</sequence>
<dbReference type="InterPro" id="IPR056332">
    <property type="entry name" value="Beta-prop_BBS7"/>
</dbReference>
<dbReference type="PANTHER" id="PTHR16074:SF4">
    <property type="entry name" value="BARDET-BIEDL SYNDROME 7 PROTEIN"/>
    <property type="match status" value="1"/>
</dbReference>
<keyword evidence="1" id="KW-0966">Cell projection</keyword>
<comment type="function">
    <text evidence="1">The BBSome complex is thought to function as a coat complex required for sorting of specific membrane proteins to the primary cilia. The BBSome complex is required for ciliogenesis but is dispensable for centriolar satellite function.</text>
</comment>
<keyword evidence="1" id="KW-0653">Protein transport</keyword>
<dbReference type="GO" id="GO:1905515">
    <property type="term" value="P:non-motile cilium assembly"/>
    <property type="evidence" value="ECO:0007669"/>
    <property type="project" value="InterPro"/>
</dbReference>
<comment type="caution">
    <text evidence="7">The sequence shown here is derived from an EMBL/GenBank/DDBJ whole genome shotgun (WGS) entry which is preliminary data.</text>
</comment>
<feature type="coiled-coil region" evidence="2">
    <location>
        <begin position="340"/>
        <end position="367"/>
    </location>
</feature>
<dbReference type="Pfam" id="PF23743">
    <property type="entry name" value="Beta-prop_BBS7"/>
    <property type="match status" value="1"/>
</dbReference>
<dbReference type="InterPro" id="IPR056334">
    <property type="entry name" value="BBS7_GAE_dom"/>
</dbReference>
<reference evidence="8" key="1">
    <citation type="journal article" date="2017" name="bioRxiv">
        <title>Comparative analysis of the genomes of Stylophora pistillata and Acropora digitifera provides evidence for extensive differences between species of corals.</title>
        <authorList>
            <person name="Voolstra C.R."/>
            <person name="Li Y."/>
            <person name="Liew Y.J."/>
            <person name="Baumgarten S."/>
            <person name="Zoccola D."/>
            <person name="Flot J.-F."/>
            <person name="Tambutte S."/>
            <person name="Allemand D."/>
            <person name="Aranda M."/>
        </authorList>
    </citation>
    <scope>NUCLEOTIDE SEQUENCE [LARGE SCALE GENOMIC DNA]</scope>
</reference>
<accession>A0A2B4SZC0</accession>
<keyword evidence="1" id="KW-0970">Cilium biogenesis/degradation</keyword>
<keyword evidence="1" id="KW-0813">Transport</keyword>
<evidence type="ECO:0000259" key="5">
    <source>
        <dbReference type="Pfam" id="PF23361"/>
    </source>
</evidence>
<evidence type="ECO:0000313" key="8">
    <source>
        <dbReference type="Proteomes" id="UP000225706"/>
    </source>
</evidence>
<dbReference type="Pfam" id="PF23349">
    <property type="entry name" value="BBS7_hp"/>
    <property type="match status" value="1"/>
</dbReference>
<dbReference type="PANTHER" id="PTHR16074">
    <property type="entry name" value="BARDET-BIEDL SYNDROME 7 PROTEIN"/>
    <property type="match status" value="1"/>
</dbReference>
<feature type="domain" description="BBS7 GAE" evidence="4">
    <location>
        <begin position="382"/>
        <end position="490"/>
    </location>
</feature>
<dbReference type="InterPro" id="IPR056333">
    <property type="entry name" value="BBS7_pf_dom"/>
</dbReference>
<dbReference type="GO" id="GO:0016020">
    <property type="term" value="C:membrane"/>
    <property type="evidence" value="ECO:0007669"/>
    <property type="project" value="TreeGrafter"/>
</dbReference>
<evidence type="ECO:0000256" key="2">
    <source>
        <dbReference type="SAM" id="Coils"/>
    </source>
</evidence>
<dbReference type="GO" id="GO:0043005">
    <property type="term" value="C:neuron projection"/>
    <property type="evidence" value="ECO:0007669"/>
    <property type="project" value="TreeGrafter"/>
</dbReference>
<organism evidence="7 8">
    <name type="scientific">Stylophora pistillata</name>
    <name type="common">Smooth cauliflower coral</name>
    <dbReference type="NCBI Taxonomy" id="50429"/>
    <lineage>
        <taxon>Eukaryota</taxon>
        <taxon>Metazoa</taxon>
        <taxon>Cnidaria</taxon>
        <taxon>Anthozoa</taxon>
        <taxon>Hexacorallia</taxon>
        <taxon>Scleractinia</taxon>
        <taxon>Astrocoeniina</taxon>
        <taxon>Pocilloporidae</taxon>
        <taxon>Stylophora</taxon>
    </lineage>
</organism>
<dbReference type="Pfam" id="PF23361">
    <property type="entry name" value="BBS7_pf"/>
    <property type="match status" value="1"/>
</dbReference>
<evidence type="ECO:0000259" key="6">
    <source>
        <dbReference type="Pfam" id="PF23743"/>
    </source>
</evidence>
<keyword evidence="1" id="KW-0206">Cytoskeleton</keyword>
<dbReference type="OrthoDB" id="414590at2759"/>
<dbReference type="Proteomes" id="UP000225706">
    <property type="component" value="Unassembled WGS sequence"/>
</dbReference>
<keyword evidence="1" id="KW-0963">Cytoplasm</keyword>
<feature type="domain" description="BBS7 beta-propeller" evidence="6">
    <location>
        <begin position="22"/>
        <end position="321"/>
    </location>
</feature>
<dbReference type="AlphaFoldDB" id="A0A2B4SZC0"/>
<feature type="domain" description="BBS7 platform" evidence="5">
    <location>
        <begin position="498"/>
        <end position="600"/>
    </location>
</feature>
<dbReference type="GO" id="GO:0005930">
    <property type="term" value="C:axoneme"/>
    <property type="evidence" value="ECO:0007669"/>
    <property type="project" value="TreeGrafter"/>
</dbReference>
<protein>
    <recommendedName>
        <fullName evidence="1">Bardet-Biedl syndrome 7 protein homolog</fullName>
    </recommendedName>
</protein>
<proteinExistence type="predicted"/>
<keyword evidence="1" id="KW-0969">Cilium</keyword>
<dbReference type="PIRSF" id="PIRSF011091">
    <property type="entry name" value="BBS7"/>
    <property type="match status" value="1"/>
</dbReference>
<dbReference type="GO" id="GO:0015031">
    <property type="term" value="P:protein transport"/>
    <property type="evidence" value="ECO:0007669"/>
    <property type="project" value="UniProtKB-KW"/>
</dbReference>
<keyword evidence="2" id="KW-0175">Coiled coil</keyword>
<evidence type="ECO:0000256" key="1">
    <source>
        <dbReference type="PIRNR" id="PIRNR011091"/>
    </source>
</evidence>
<dbReference type="EMBL" id="LSMT01000005">
    <property type="protein sequence ID" value="PFX34220.1"/>
    <property type="molecule type" value="Genomic_DNA"/>
</dbReference>
<dbReference type="GO" id="GO:0036064">
    <property type="term" value="C:ciliary basal body"/>
    <property type="evidence" value="ECO:0007669"/>
    <property type="project" value="UniProtKB-UniRule"/>
</dbReference>
<evidence type="ECO:0000259" key="3">
    <source>
        <dbReference type="Pfam" id="PF23349"/>
    </source>
</evidence>
<name>A0A2B4SZC0_STYPI</name>
<gene>
    <name evidence="7" type="primary">BBS7</name>
    <name evidence="7" type="ORF">AWC38_SpisGene758</name>
</gene>
<dbReference type="STRING" id="50429.A0A2B4SZC0"/>
<dbReference type="InterPro" id="IPR016575">
    <property type="entry name" value="Bardet-Biedl_syndrome_7_prot"/>
</dbReference>
<comment type="subunit">
    <text evidence="1">Part of BBSome complex.</text>
</comment>
<feature type="domain" description="BBS7 helical hairpin" evidence="3">
    <location>
        <begin position="603"/>
        <end position="716"/>
    </location>
</feature>
<dbReference type="Pfam" id="PF23360">
    <property type="entry name" value="BBS7_GAE"/>
    <property type="match status" value="1"/>
</dbReference>
<evidence type="ECO:0000313" key="7">
    <source>
        <dbReference type="EMBL" id="PFX34220.1"/>
    </source>
</evidence>
<dbReference type="GO" id="GO:0034464">
    <property type="term" value="C:BBSome"/>
    <property type="evidence" value="ECO:0007669"/>
    <property type="project" value="UniProtKB-UniRule"/>
</dbReference>
<dbReference type="InterPro" id="IPR056335">
    <property type="entry name" value="BBS7_hairpin"/>
</dbReference>
<keyword evidence="8" id="KW-1185">Reference proteome</keyword>